<evidence type="ECO:0000256" key="1">
    <source>
        <dbReference type="ARBA" id="ARBA00001968"/>
    </source>
</evidence>
<dbReference type="PANTHER" id="PTHR22930">
    <property type="match status" value="1"/>
</dbReference>
<organism evidence="9 10">
    <name type="scientific">Plicaturopsis crispa FD-325 SS-3</name>
    <dbReference type="NCBI Taxonomy" id="944288"/>
    <lineage>
        <taxon>Eukaryota</taxon>
        <taxon>Fungi</taxon>
        <taxon>Dikarya</taxon>
        <taxon>Basidiomycota</taxon>
        <taxon>Agaricomycotina</taxon>
        <taxon>Agaricomycetes</taxon>
        <taxon>Agaricomycetidae</taxon>
        <taxon>Amylocorticiales</taxon>
        <taxon>Amylocorticiaceae</taxon>
        <taxon>Plicatura</taxon>
        <taxon>Plicaturopsis crispa</taxon>
    </lineage>
</organism>
<evidence type="ECO:0000256" key="3">
    <source>
        <dbReference type="ARBA" id="ARBA00006958"/>
    </source>
</evidence>
<dbReference type="Pfam" id="PF13359">
    <property type="entry name" value="DDE_Tnp_4"/>
    <property type="match status" value="1"/>
</dbReference>
<keyword evidence="10" id="KW-1185">Reference proteome</keyword>
<dbReference type="AlphaFoldDB" id="A0A0C9T0Z9"/>
<feature type="domain" description="DDE Tnp4" evidence="8">
    <location>
        <begin position="218"/>
        <end position="311"/>
    </location>
</feature>
<comment type="subcellular location">
    <subcellularLocation>
        <location evidence="2">Nucleus</location>
    </subcellularLocation>
</comment>
<evidence type="ECO:0000256" key="6">
    <source>
        <dbReference type="ARBA" id="ARBA00022801"/>
    </source>
</evidence>
<dbReference type="InterPro" id="IPR045249">
    <property type="entry name" value="HARBI1-like"/>
</dbReference>
<keyword evidence="7" id="KW-0539">Nucleus</keyword>
<dbReference type="Proteomes" id="UP000053263">
    <property type="component" value="Unassembled WGS sequence"/>
</dbReference>
<reference evidence="9 10" key="1">
    <citation type="submission" date="2014-06" db="EMBL/GenBank/DDBJ databases">
        <title>Evolutionary Origins and Diversification of the Mycorrhizal Mutualists.</title>
        <authorList>
            <consortium name="DOE Joint Genome Institute"/>
            <consortium name="Mycorrhizal Genomics Consortium"/>
            <person name="Kohler A."/>
            <person name="Kuo A."/>
            <person name="Nagy L.G."/>
            <person name="Floudas D."/>
            <person name="Copeland A."/>
            <person name="Barry K.W."/>
            <person name="Cichocki N."/>
            <person name="Veneault-Fourrey C."/>
            <person name="LaButti K."/>
            <person name="Lindquist E.A."/>
            <person name="Lipzen A."/>
            <person name="Lundell T."/>
            <person name="Morin E."/>
            <person name="Murat C."/>
            <person name="Riley R."/>
            <person name="Ohm R."/>
            <person name="Sun H."/>
            <person name="Tunlid A."/>
            <person name="Henrissat B."/>
            <person name="Grigoriev I.V."/>
            <person name="Hibbett D.S."/>
            <person name="Martin F."/>
        </authorList>
    </citation>
    <scope>NUCLEOTIDE SEQUENCE [LARGE SCALE GENOMIC DNA]</scope>
    <source>
        <strain evidence="9 10">FD-325 SS-3</strain>
    </source>
</reference>
<comment type="similarity">
    <text evidence="3">Belongs to the HARBI1 family.</text>
</comment>
<dbReference type="HOGENOM" id="CLU_018552_1_4_1"/>
<accession>A0A0C9T0Z9</accession>
<dbReference type="PANTHER" id="PTHR22930:SF85">
    <property type="entry name" value="GH03217P-RELATED"/>
    <property type="match status" value="1"/>
</dbReference>
<evidence type="ECO:0000256" key="5">
    <source>
        <dbReference type="ARBA" id="ARBA00022723"/>
    </source>
</evidence>
<dbReference type="OrthoDB" id="3246760at2759"/>
<keyword evidence="6" id="KW-0378">Hydrolase</keyword>
<name>A0A0C9T0Z9_PLICR</name>
<evidence type="ECO:0000259" key="8">
    <source>
        <dbReference type="Pfam" id="PF13359"/>
    </source>
</evidence>
<keyword evidence="4" id="KW-0540">Nuclease</keyword>
<evidence type="ECO:0000256" key="2">
    <source>
        <dbReference type="ARBA" id="ARBA00004123"/>
    </source>
</evidence>
<evidence type="ECO:0000313" key="9">
    <source>
        <dbReference type="EMBL" id="KII82824.1"/>
    </source>
</evidence>
<sequence>MPRTSERSETADYLEQAFLVGLIAEAESDMLSLLADPNEPDADLENELLRSNMSQNALHALADLYSEHYLEERRDIPKSGELLSLLLGQWKDHFPDIFRSYVRMDPSCFDDLVSALRDDPVFHNDSNNSQAPIEEQIAIALYRFGHFGNAASTMKVALAFGKGYGTVRLFTRRVMAAICSERFRQSALQWASDEDKERAKAWVEANSCPEWRDGWLMVDGTLVPLFQRPESHGNSFFDRKSNYSLNAQLISTPDLHIIDFGVGMPGSQHDATAWLDTRVPQEHKRLLGEKEWVWADSAYPLRTWCQAPYKKYVFPVFN</sequence>
<proteinExistence type="inferred from homology"/>
<evidence type="ECO:0000313" key="10">
    <source>
        <dbReference type="Proteomes" id="UP000053263"/>
    </source>
</evidence>
<dbReference type="EMBL" id="KN832626">
    <property type="protein sequence ID" value="KII82824.1"/>
    <property type="molecule type" value="Genomic_DNA"/>
</dbReference>
<dbReference type="GO" id="GO:0046872">
    <property type="term" value="F:metal ion binding"/>
    <property type="evidence" value="ECO:0007669"/>
    <property type="project" value="UniProtKB-KW"/>
</dbReference>
<dbReference type="GO" id="GO:0004518">
    <property type="term" value="F:nuclease activity"/>
    <property type="evidence" value="ECO:0007669"/>
    <property type="project" value="UniProtKB-KW"/>
</dbReference>
<dbReference type="GO" id="GO:0016787">
    <property type="term" value="F:hydrolase activity"/>
    <property type="evidence" value="ECO:0007669"/>
    <property type="project" value="UniProtKB-KW"/>
</dbReference>
<dbReference type="GO" id="GO:0005634">
    <property type="term" value="C:nucleus"/>
    <property type="evidence" value="ECO:0007669"/>
    <property type="project" value="UniProtKB-SubCell"/>
</dbReference>
<protein>
    <recommendedName>
        <fullName evidence="8">DDE Tnp4 domain-containing protein</fullName>
    </recommendedName>
</protein>
<keyword evidence="5" id="KW-0479">Metal-binding</keyword>
<comment type="cofactor">
    <cofactor evidence="1">
        <name>a divalent metal cation</name>
        <dbReference type="ChEBI" id="CHEBI:60240"/>
    </cofactor>
</comment>
<dbReference type="InterPro" id="IPR027806">
    <property type="entry name" value="HARBI1_dom"/>
</dbReference>
<evidence type="ECO:0000256" key="4">
    <source>
        <dbReference type="ARBA" id="ARBA00022722"/>
    </source>
</evidence>
<evidence type="ECO:0000256" key="7">
    <source>
        <dbReference type="ARBA" id="ARBA00023242"/>
    </source>
</evidence>
<gene>
    <name evidence="9" type="ORF">PLICRDRAFT_120229</name>
</gene>